<feature type="transmembrane region" description="Helical" evidence="1">
    <location>
        <begin position="154"/>
        <end position="175"/>
    </location>
</feature>
<organism evidence="2">
    <name type="scientific">Aliivibrio wodanis</name>
    <dbReference type="NCBI Taxonomy" id="80852"/>
    <lineage>
        <taxon>Bacteria</taxon>
        <taxon>Pseudomonadati</taxon>
        <taxon>Pseudomonadota</taxon>
        <taxon>Gammaproteobacteria</taxon>
        <taxon>Vibrionales</taxon>
        <taxon>Vibrionaceae</taxon>
        <taxon>Aliivibrio</taxon>
    </lineage>
</organism>
<proteinExistence type="predicted"/>
<name>A0A5Q4YZ03_9GAMM</name>
<evidence type="ECO:0000313" key="2">
    <source>
        <dbReference type="EMBL" id="VVV06026.1"/>
    </source>
</evidence>
<gene>
    <name evidence="2" type="ORF">AW0309160_03510</name>
</gene>
<feature type="transmembrane region" description="Helical" evidence="1">
    <location>
        <begin position="12"/>
        <end position="30"/>
    </location>
</feature>
<reference evidence="2" key="1">
    <citation type="submission" date="2019-09" db="EMBL/GenBank/DDBJ databases">
        <authorList>
            <person name="Hjerde E."/>
        </authorList>
    </citation>
    <scope>NUCLEOTIDE SEQUENCE</scope>
    <source>
        <strain evidence="2">06/09/160</strain>
    </source>
</reference>
<accession>A0A5Q4YZ03</accession>
<feature type="transmembrane region" description="Helical" evidence="1">
    <location>
        <begin position="123"/>
        <end position="142"/>
    </location>
</feature>
<sequence length="235" mass="26701">MIEKLPKYVSALIPIILSLSIVYDFGYFSSLGLSFSDIPTTISDHLRSSIVWLPTALICIFFISIIELFTRRLEQGMTEEEIINNSSNPQRTAKIRKSPFYFITAITVSIPIVYLFGVKIPVVAWQFFWIITWFLLHDFIFGHQRIASQITKEYSLLIRWIPAVILWVLFSGYLAGEQDKGAGNSLATITTESVVLEKVILRAYDKFYLLYSPDDEIITILSSGSVLSIDSAPQK</sequence>
<feature type="transmembrane region" description="Helical" evidence="1">
    <location>
        <begin position="50"/>
        <end position="69"/>
    </location>
</feature>
<keyword evidence="1" id="KW-0812">Transmembrane</keyword>
<dbReference type="EMBL" id="LR721751">
    <property type="protein sequence ID" value="VVV06026.1"/>
    <property type="molecule type" value="Genomic_DNA"/>
</dbReference>
<keyword evidence="1" id="KW-0472">Membrane</keyword>
<evidence type="ECO:0000256" key="1">
    <source>
        <dbReference type="SAM" id="Phobius"/>
    </source>
</evidence>
<dbReference type="AlphaFoldDB" id="A0A5Q4YZ03"/>
<feature type="transmembrane region" description="Helical" evidence="1">
    <location>
        <begin position="100"/>
        <end position="117"/>
    </location>
</feature>
<protein>
    <submittedName>
        <fullName evidence="2">Uncharacterized protein</fullName>
    </submittedName>
</protein>
<keyword evidence="1" id="KW-1133">Transmembrane helix</keyword>